<feature type="signal peptide" evidence="7">
    <location>
        <begin position="1"/>
        <end position="25"/>
    </location>
</feature>
<gene>
    <name evidence="9" type="ORF">CWI81_00305</name>
</gene>
<sequence>MKNSNLFKITLLFSAITLSISTANASKIDNDEFTSLQYLDKVTTDAFVEENKNKEFYDVIVGIEDDQLATALLTNDRMRKALEVGESFMYKGQEYVKTEHLLNVADQFRQDIKSMLGYDFHVVQTFNDIYQVLVTTDGSEEKEDVLKNLIQTGKFTYVQENEQMQLMGYDNEGDNKPMSVVNPSITNDRHYAEQVYFARQVDGYEGAASIEVAKQILSDRGVFASENKVNVHVLDGGMVPHEDLDYAEAVDFKYRNHQGKATDDGVIWVKKDFTREDDQYVSPAFDCSGFSSDPESENATSWRPDPPPEDEADEWYRYDTNKGLSLNSLHGLQAAGIIAAKSGNGVGISGIIPQENVNLVSALVVDKCSGGSADIMKAVYWSIDNLESPYAIGNSSYDGLPYERTQYPADVINMSFGGGNAMCFKRSNNYWTTAWTQVVQDADEKGTVLISSAGNETTTTFNVSPAGCENVMSVGAIYENGRPTGFTNFGDSIDVMAMGSKVWSTSGEVVDAGEFDVGYGPVNGTSFSGPIVAGLAGLLKLADDNLTPKQVVDLIKNGAKPLDVGFSGGETTCGWLGCGAGAVNFENSVRILLDGEILGEPKATHYLADHKQKDDSNYISLQSEFNPNLCSTYKVYGSVMNDKYEDLEYTLYGQVGSGDYEVVKVTNNSNFTFNKEHDNYQLSACNATTGNCSRNVNVELDSSYSPAACG</sequence>
<dbReference type="SUPFAM" id="SSF52743">
    <property type="entry name" value="Subtilisin-like"/>
    <property type="match status" value="1"/>
</dbReference>
<accession>A0A432ZGF5</accession>
<feature type="active site" description="Charge relay system" evidence="5">
    <location>
        <position position="526"/>
    </location>
</feature>
<dbReference type="PROSITE" id="PS00138">
    <property type="entry name" value="SUBTILASE_SER"/>
    <property type="match status" value="1"/>
</dbReference>
<feature type="compositionally biased region" description="Polar residues" evidence="6">
    <location>
        <begin position="289"/>
        <end position="301"/>
    </location>
</feature>
<dbReference type="Proteomes" id="UP000287908">
    <property type="component" value="Unassembled WGS sequence"/>
</dbReference>
<feature type="active site" description="Charge relay system" evidence="5">
    <location>
        <position position="235"/>
    </location>
</feature>
<proteinExistence type="inferred from homology"/>
<keyword evidence="3 5" id="KW-0378">Hydrolase</keyword>
<dbReference type="RefSeq" id="WP_126783255.1">
    <property type="nucleotide sequence ID" value="NZ_PIQF01000001.1"/>
</dbReference>
<keyword evidence="7" id="KW-0732">Signal</keyword>
<evidence type="ECO:0000313" key="10">
    <source>
        <dbReference type="Proteomes" id="UP000287908"/>
    </source>
</evidence>
<organism evidence="9 10">
    <name type="scientific">Idiomarina seosinensis</name>
    <dbReference type="NCBI Taxonomy" id="281739"/>
    <lineage>
        <taxon>Bacteria</taxon>
        <taxon>Pseudomonadati</taxon>
        <taxon>Pseudomonadota</taxon>
        <taxon>Gammaproteobacteria</taxon>
        <taxon>Alteromonadales</taxon>
        <taxon>Idiomarinaceae</taxon>
        <taxon>Idiomarina</taxon>
    </lineage>
</organism>
<keyword evidence="10" id="KW-1185">Reference proteome</keyword>
<evidence type="ECO:0000256" key="6">
    <source>
        <dbReference type="SAM" id="MobiDB-lite"/>
    </source>
</evidence>
<evidence type="ECO:0000256" key="3">
    <source>
        <dbReference type="ARBA" id="ARBA00022801"/>
    </source>
</evidence>
<feature type="chain" id="PRO_5019434020" description="Peptidase S8/S53 domain-containing protein" evidence="7">
    <location>
        <begin position="26"/>
        <end position="710"/>
    </location>
</feature>
<feature type="domain" description="Peptidase S8/S53" evidence="8">
    <location>
        <begin position="229"/>
        <end position="565"/>
    </location>
</feature>
<evidence type="ECO:0000256" key="1">
    <source>
        <dbReference type="ARBA" id="ARBA00011073"/>
    </source>
</evidence>
<keyword evidence="4 5" id="KW-0720">Serine protease</keyword>
<dbReference type="InterPro" id="IPR050131">
    <property type="entry name" value="Peptidase_S8_subtilisin-like"/>
</dbReference>
<feature type="region of interest" description="Disordered" evidence="6">
    <location>
        <begin position="284"/>
        <end position="313"/>
    </location>
</feature>
<dbReference type="InterPro" id="IPR036852">
    <property type="entry name" value="Peptidase_S8/S53_dom_sf"/>
</dbReference>
<comment type="caution">
    <text evidence="9">The sequence shown here is derived from an EMBL/GenBank/DDBJ whole genome shotgun (WGS) entry which is preliminary data.</text>
</comment>
<comment type="similarity">
    <text evidence="1 5">Belongs to the peptidase S8 family.</text>
</comment>
<dbReference type="InterPro" id="IPR023828">
    <property type="entry name" value="Peptidase_S8_Ser-AS"/>
</dbReference>
<dbReference type="AlphaFoldDB" id="A0A432ZGF5"/>
<dbReference type="GO" id="GO:0006508">
    <property type="term" value="P:proteolysis"/>
    <property type="evidence" value="ECO:0007669"/>
    <property type="project" value="UniProtKB-KW"/>
</dbReference>
<dbReference type="PROSITE" id="PS51892">
    <property type="entry name" value="SUBTILASE"/>
    <property type="match status" value="1"/>
</dbReference>
<dbReference type="OrthoDB" id="9790784at2"/>
<evidence type="ECO:0000256" key="7">
    <source>
        <dbReference type="SAM" id="SignalP"/>
    </source>
</evidence>
<dbReference type="Gene3D" id="3.40.50.200">
    <property type="entry name" value="Peptidase S8/S53 domain"/>
    <property type="match status" value="1"/>
</dbReference>
<dbReference type="GO" id="GO:0004252">
    <property type="term" value="F:serine-type endopeptidase activity"/>
    <property type="evidence" value="ECO:0007669"/>
    <property type="project" value="UniProtKB-UniRule"/>
</dbReference>
<feature type="active site" description="Charge relay system" evidence="5">
    <location>
        <position position="330"/>
    </location>
</feature>
<protein>
    <recommendedName>
        <fullName evidence="8">Peptidase S8/S53 domain-containing protein</fullName>
    </recommendedName>
</protein>
<evidence type="ECO:0000256" key="4">
    <source>
        <dbReference type="ARBA" id="ARBA00022825"/>
    </source>
</evidence>
<dbReference type="InterPro" id="IPR000209">
    <property type="entry name" value="Peptidase_S8/S53_dom"/>
</dbReference>
<reference evidence="9 10" key="1">
    <citation type="journal article" date="2011" name="Front. Microbiol.">
        <title>Genomic signatures of strain selection and enhancement in Bacillus atrophaeus var. globigii, a historical biowarfare simulant.</title>
        <authorList>
            <person name="Gibbons H.S."/>
            <person name="Broomall S.M."/>
            <person name="McNew L.A."/>
            <person name="Daligault H."/>
            <person name="Chapman C."/>
            <person name="Bruce D."/>
            <person name="Karavis M."/>
            <person name="Krepps M."/>
            <person name="McGregor P.A."/>
            <person name="Hong C."/>
            <person name="Park K.H."/>
            <person name="Akmal A."/>
            <person name="Feldman A."/>
            <person name="Lin J.S."/>
            <person name="Chang W.E."/>
            <person name="Higgs B.W."/>
            <person name="Demirev P."/>
            <person name="Lindquist J."/>
            <person name="Liem A."/>
            <person name="Fochler E."/>
            <person name="Read T.D."/>
            <person name="Tapia R."/>
            <person name="Johnson S."/>
            <person name="Bishop-Lilly K.A."/>
            <person name="Detter C."/>
            <person name="Han C."/>
            <person name="Sozhamannan S."/>
            <person name="Rosenzweig C.N."/>
            <person name="Skowronski E.W."/>
        </authorList>
    </citation>
    <scope>NUCLEOTIDE SEQUENCE [LARGE SCALE GENOMIC DNA]</scope>
    <source>
        <strain evidence="9 10">CL-SP19</strain>
    </source>
</reference>
<dbReference type="EMBL" id="PIQF01000001">
    <property type="protein sequence ID" value="RUO76984.1"/>
    <property type="molecule type" value="Genomic_DNA"/>
</dbReference>
<name>A0A432ZGF5_9GAMM</name>
<dbReference type="PANTHER" id="PTHR43806:SF11">
    <property type="entry name" value="CEREVISIN-RELATED"/>
    <property type="match status" value="1"/>
</dbReference>
<evidence type="ECO:0000256" key="5">
    <source>
        <dbReference type="PROSITE-ProRule" id="PRU01240"/>
    </source>
</evidence>
<evidence type="ECO:0000259" key="8">
    <source>
        <dbReference type="Pfam" id="PF00082"/>
    </source>
</evidence>
<evidence type="ECO:0000256" key="2">
    <source>
        <dbReference type="ARBA" id="ARBA00022670"/>
    </source>
</evidence>
<evidence type="ECO:0000313" key="9">
    <source>
        <dbReference type="EMBL" id="RUO76984.1"/>
    </source>
</evidence>
<dbReference type="Pfam" id="PF00082">
    <property type="entry name" value="Peptidase_S8"/>
    <property type="match status" value="1"/>
</dbReference>
<keyword evidence="2 5" id="KW-0645">Protease</keyword>
<dbReference type="PANTHER" id="PTHR43806">
    <property type="entry name" value="PEPTIDASE S8"/>
    <property type="match status" value="1"/>
</dbReference>